<organism evidence="1 2">
    <name type="scientific">Portunus trituberculatus</name>
    <name type="common">Swimming crab</name>
    <name type="synonym">Neptunus trituberculatus</name>
    <dbReference type="NCBI Taxonomy" id="210409"/>
    <lineage>
        <taxon>Eukaryota</taxon>
        <taxon>Metazoa</taxon>
        <taxon>Ecdysozoa</taxon>
        <taxon>Arthropoda</taxon>
        <taxon>Crustacea</taxon>
        <taxon>Multicrustacea</taxon>
        <taxon>Malacostraca</taxon>
        <taxon>Eumalacostraca</taxon>
        <taxon>Eucarida</taxon>
        <taxon>Decapoda</taxon>
        <taxon>Pleocyemata</taxon>
        <taxon>Brachyura</taxon>
        <taxon>Eubrachyura</taxon>
        <taxon>Portunoidea</taxon>
        <taxon>Portunidae</taxon>
        <taxon>Portuninae</taxon>
        <taxon>Portunus</taxon>
    </lineage>
</organism>
<evidence type="ECO:0000313" key="1">
    <source>
        <dbReference type="EMBL" id="MPC71816.1"/>
    </source>
</evidence>
<keyword evidence="2" id="KW-1185">Reference proteome</keyword>
<protein>
    <submittedName>
        <fullName evidence="1">Uncharacterized protein</fullName>
    </submittedName>
</protein>
<sequence>MVPAYKSGVALTPGAQFAPTHKVVQSLSPATGLPRHAAHPATSAISFRHPCFAVSCLHCRETCSDSATTADHSGSSCAL</sequence>
<gene>
    <name evidence="1" type="ORF">E2C01_066106</name>
</gene>
<proteinExistence type="predicted"/>
<evidence type="ECO:0000313" key="2">
    <source>
        <dbReference type="Proteomes" id="UP000324222"/>
    </source>
</evidence>
<dbReference type="EMBL" id="VSRR010033619">
    <property type="protein sequence ID" value="MPC71816.1"/>
    <property type="molecule type" value="Genomic_DNA"/>
</dbReference>
<name>A0A5B7HPD8_PORTR</name>
<dbReference type="AlphaFoldDB" id="A0A5B7HPD8"/>
<accession>A0A5B7HPD8</accession>
<comment type="caution">
    <text evidence="1">The sequence shown here is derived from an EMBL/GenBank/DDBJ whole genome shotgun (WGS) entry which is preliminary data.</text>
</comment>
<reference evidence="1 2" key="1">
    <citation type="submission" date="2019-05" db="EMBL/GenBank/DDBJ databases">
        <title>Another draft genome of Portunus trituberculatus and its Hox gene families provides insights of decapod evolution.</title>
        <authorList>
            <person name="Jeong J.-H."/>
            <person name="Song I."/>
            <person name="Kim S."/>
            <person name="Choi T."/>
            <person name="Kim D."/>
            <person name="Ryu S."/>
            <person name="Kim W."/>
        </authorList>
    </citation>
    <scope>NUCLEOTIDE SEQUENCE [LARGE SCALE GENOMIC DNA]</scope>
    <source>
        <tissue evidence="1">Muscle</tissue>
    </source>
</reference>
<dbReference type="Proteomes" id="UP000324222">
    <property type="component" value="Unassembled WGS sequence"/>
</dbReference>